<evidence type="ECO:0000313" key="2">
    <source>
        <dbReference type="EMBL" id="MBY18574.1"/>
    </source>
</evidence>
<dbReference type="AlphaFoldDB" id="A0A2S2NN43"/>
<feature type="compositionally biased region" description="Polar residues" evidence="1">
    <location>
        <begin position="61"/>
        <end position="82"/>
    </location>
</feature>
<sequence>MHGRTSSSERQPKHHDNKHAQISVAPSLRCTCNLRALPEHSTTKKCYGTHEHVTTARRTGRCTSAPSERRQTGGTETTSEPSRSWAWGEGVQSSRFAVLSCGIARTDGESQIEIGGSLNILPHGKLRLSLWKCRR</sequence>
<name>A0A2S2NN43_SCHGA</name>
<accession>A0A2S2NN43</accession>
<dbReference type="EMBL" id="GGMR01005955">
    <property type="protein sequence ID" value="MBY18574.1"/>
    <property type="molecule type" value="Transcribed_RNA"/>
</dbReference>
<protein>
    <submittedName>
        <fullName evidence="2">Uncharacterized protein</fullName>
    </submittedName>
</protein>
<proteinExistence type="predicted"/>
<feature type="region of interest" description="Disordered" evidence="1">
    <location>
        <begin position="55"/>
        <end position="87"/>
    </location>
</feature>
<reference evidence="2" key="1">
    <citation type="submission" date="2018-04" db="EMBL/GenBank/DDBJ databases">
        <title>Transcriptome of Schizaphis graminum biotype I.</title>
        <authorList>
            <person name="Scully E.D."/>
            <person name="Geib S.M."/>
            <person name="Palmer N.A."/>
            <person name="Koch K."/>
            <person name="Bradshaw J."/>
            <person name="Heng-Moss T."/>
            <person name="Sarath G."/>
        </authorList>
    </citation>
    <scope>NUCLEOTIDE SEQUENCE</scope>
</reference>
<feature type="region of interest" description="Disordered" evidence="1">
    <location>
        <begin position="1"/>
        <end position="22"/>
    </location>
</feature>
<evidence type="ECO:0000256" key="1">
    <source>
        <dbReference type="SAM" id="MobiDB-lite"/>
    </source>
</evidence>
<organism evidence="2">
    <name type="scientific">Schizaphis graminum</name>
    <name type="common">Green bug aphid</name>
    <dbReference type="NCBI Taxonomy" id="13262"/>
    <lineage>
        <taxon>Eukaryota</taxon>
        <taxon>Metazoa</taxon>
        <taxon>Ecdysozoa</taxon>
        <taxon>Arthropoda</taxon>
        <taxon>Hexapoda</taxon>
        <taxon>Insecta</taxon>
        <taxon>Pterygota</taxon>
        <taxon>Neoptera</taxon>
        <taxon>Paraneoptera</taxon>
        <taxon>Hemiptera</taxon>
        <taxon>Sternorrhyncha</taxon>
        <taxon>Aphidomorpha</taxon>
        <taxon>Aphidoidea</taxon>
        <taxon>Aphididae</taxon>
        <taxon>Aphidini</taxon>
        <taxon>Schizaphis</taxon>
    </lineage>
</organism>
<gene>
    <name evidence="2" type="ORF">g.131575</name>
</gene>